<evidence type="ECO:0000313" key="2">
    <source>
        <dbReference type="EMBL" id="ESL02693.1"/>
    </source>
</evidence>
<gene>
    <name evidence="2" type="ORF">GCWU0000282_001563</name>
</gene>
<accession>V2Y153</accession>
<dbReference type="OrthoDB" id="2083406at2"/>
<dbReference type="STRING" id="592026.GCWU0000282_001563"/>
<dbReference type="Proteomes" id="UP000018227">
    <property type="component" value="Unassembled WGS sequence"/>
</dbReference>
<reference evidence="2 3" key="1">
    <citation type="submission" date="2013-06" db="EMBL/GenBank/DDBJ databases">
        <authorList>
            <person name="Weinstock G."/>
            <person name="Sodergren E."/>
            <person name="Clifton S."/>
            <person name="Fulton L."/>
            <person name="Fulton B."/>
            <person name="Courtney L."/>
            <person name="Fronick C."/>
            <person name="Harrison M."/>
            <person name="Strong C."/>
            <person name="Farmer C."/>
            <person name="Delahaunty K."/>
            <person name="Markovic C."/>
            <person name="Hall O."/>
            <person name="Minx P."/>
            <person name="Tomlinson C."/>
            <person name="Mitreva M."/>
            <person name="Nelson J."/>
            <person name="Hou S."/>
            <person name="Wollam A."/>
            <person name="Pepin K.H."/>
            <person name="Johnson M."/>
            <person name="Bhonagiri V."/>
            <person name="Nash W.E."/>
            <person name="Warren W."/>
            <person name="Chinwalla A."/>
            <person name="Mardis E.R."/>
            <person name="Wilson R.K."/>
        </authorList>
    </citation>
    <scope>NUCLEOTIDE SEQUENCE [LARGE SCALE GENOMIC DNA]</scope>
    <source>
        <strain evidence="2 3">ATCC 51271</strain>
    </source>
</reference>
<keyword evidence="1" id="KW-1133">Transmembrane helix</keyword>
<evidence type="ECO:0000256" key="1">
    <source>
        <dbReference type="SAM" id="Phobius"/>
    </source>
</evidence>
<dbReference type="EMBL" id="ACIL03000013">
    <property type="protein sequence ID" value="ESL02693.1"/>
    <property type="molecule type" value="Genomic_DNA"/>
</dbReference>
<sequence>MNELVTMLKGLPTWSYFVAGLLLFYLLLFTFYSKYAKNRKKTLIEQNPDAALIYCGTTQSGIKTVELKIHTIDGVRHADWFNEGLSLAYAVTAGTHTVEASATTSRPGILHKTVNEIFGPVKLEVEVEPRKKYGLGFDVKENNFTFTELPQ</sequence>
<proteinExistence type="predicted"/>
<comment type="caution">
    <text evidence="2">The sequence shown here is derived from an EMBL/GenBank/DDBJ whole genome shotgun (WGS) entry which is preliminary data.</text>
</comment>
<organism evidence="2 3">
    <name type="scientific">Catonella morbi ATCC 51271</name>
    <dbReference type="NCBI Taxonomy" id="592026"/>
    <lineage>
        <taxon>Bacteria</taxon>
        <taxon>Bacillati</taxon>
        <taxon>Bacillota</taxon>
        <taxon>Clostridia</taxon>
        <taxon>Lachnospirales</taxon>
        <taxon>Lachnospiraceae</taxon>
        <taxon>Catonella</taxon>
    </lineage>
</organism>
<dbReference type="HOGENOM" id="CLU_143568_1_0_9"/>
<keyword evidence="1" id="KW-0472">Membrane</keyword>
<keyword evidence="3" id="KW-1185">Reference proteome</keyword>
<dbReference type="AlphaFoldDB" id="V2Y153"/>
<keyword evidence="1" id="KW-0812">Transmembrane</keyword>
<dbReference type="eggNOG" id="ENOG5032UVC">
    <property type="taxonomic scope" value="Bacteria"/>
</dbReference>
<feature type="transmembrane region" description="Helical" evidence="1">
    <location>
        <begin position="14"/>
        <end position="32"/>
    </location>
</feature>
<name>V2Y153_9FIRM</name>
<evidence type="ECO:0000313" key="3">
    <source>
        <dbReference type="Proteomes" id="UP000018227"/>
    </source>
</evidence>
<protein>
    <submittedName>
        <fullName evidence="2">Uncharacterized protein</fullName>
    </submittedName>
</protein>
<dbReference type="RefSeq" id="WP_023354435.1">
    <property type="nucleotide sequence ID" value="NZ_KI535368.1"/>
</dbReference>